<dbReference type="OrthoDB" id="658690at2"/>
<dbReference type="InterPro" id="IPR025324">
    <property type="entry name" value="DUF4230"/>
</dbReference>
<dbReference type="Proteomes" id="UP000249819">
    <property type="component" value="Unassembled WGS sequence"/>
</dbReference>
<reference evidence="2 3" key="1">
    <citation type="submission" date="2018-06" db="EMBL/GenBank/DDBJ databases">
        <title>Genomic Encyclopedia of Archaeal and Bacterial Type Strains, Phase II (KMG-II): from individual species to whole genera.</title>
        <authorList>
            <person name="Goeker M."/>
        </authorList>
    </citation>
    <scope>NUCLEOTIDE SEQUENCE [LARGE SCALE GENOMIC DNA]</scope>
    <source>
        <strain evidence="2 3">DSM 29821</strain>
    </source>
</reference>
<keyword evidence="1" id="KW-0812">Transmembrane</keyword>
<sequence length="210" mass="24142">MKKIIYIVVFVVVAMLMFWLGRFFGNKNISQQIISNSTIVKEIAELSSLDVQGSASIKRSNLEEGSSDWTDNLKKTFLENTVWVTIPYEAKYGVDITENNFKVSIAQKHIIVELPSPKLLSYELKVDKMETANRKGWLLSQDDETYTGVQKKLYQTSRAQLESSPVYIQRSKNKIIAIMREYYAPFLKDHTLEVRFEGDTVHVVNNPKLP</sequence>
<accession>A0A327W589</accession>
<comment type="caution">
    <text evidence="2">The sequence shown here is derived from an EMBL/GenBank/DDBJ whole genome shotgun (WGS) entry which is preliminary data.</text>
</comment>
<dbReference type="AlphaFoldDB" id="A0A327W589"/>
<proteinExistence type="predicted"/>
<name>A0A327W589_9BACT</name>
<protein>
    <submittedName>
        <fullName evidence="2">Uncharacterized protein DUF4230</fullName>
    </submittedName>
</protein>
<dbReference type="Pfam" id="PF14014">
    <property type="entry name" value="DUF4230"/>
    <property type="match status" value="1"/>
</dbReference>
<keyword evidence="3" id="KW-1185">Reference proteome</keyword>
<evidence type="ECO:0000256" key="1">
    <source>
        <dbReference type="SAM" id="Phobius"/>
    </source>
</evidence>
<dbReference type="EMBL" id="QLMA01000003">
    <property type="protein sequence ID" value="RAJ83546.1"/>
    <property type="molecule type" value="Genomic_DNA"/>
</dbReference>
<evidence type="ECO:0000313" key="2">
    <source>
        <dbReference type="EMBL" id="RAJ83546.1"/>
    </source>
</evidence>
<evidence type="ECO:0000313" key="3">
    <source>
        <dbReference type="Proteomes" id="UP000249819"/>
    </source>
</evidence>
<gene>
    <name evidence="2" type="ORF">CLV59_103514</name>
</gene>
<keyword evidence="1" id="KW-0472">Membrane</keyword>
<keyword evidence="1" id="KW-1133">Transmembrane helix</keyword>
<dbReference type="RefSeq" id="WP_111592186.1">
    <property type="nucleotide sequence ID" value="NZ_QLMA01000003.1"/>
</dbReference>
<organism evidence="2 3">
    <name type="scientific">Chitinophaga dinghuensis</name>
    <dbReference type="NCBI Taxonomy" id="1539050"/>
    <lineage>
        <taxon>Bacteria</taxon>
        <taxon>Pseudomonadati</taxon>
        <taxon>Bacteroidota</taxon>
        <taxon>Chitinophagia</taxon>
        <taxon>Chitinophagales</taxon>
        <taxon>Chitinophagaceae</taxon>
        <taxon>Chitinophaga</taxon>
    </lineage>
</organism>
<feature type="transmembrane region" description="Helical" evidence="1">
    <location>
        <begin position="6"/>
        <end position="25"/>
    </location>
</feature>